<dbReference type="GO" id="GO:0004984">
    <property type="term" value="F:olfactory receptor activity"/>
    <property type="evidence" value="ECO:0007669"/>
    <property type="project" value="InterPro"/>
</dbReference>
<keyword evidence="9" id="KW-0807">Transducer</keyword>
<dbReference type="AlphaFoldDB" id="A0AAU0QMJ2"/>
<keyword evidence="2" id="KW-1003">Cell membrane</keyword>
<dbReference type="PANTHER" id="PTHR21137">
    <property type="entry name" value="ODORANT RECEPTOR"/>
    <property type="match status" value="1"/>
</dbReference>
<keyword evidence="7 10" id="KW-0472">Membrane</keyword>
<evidence type="ECO:0000256" key="4">
    <source>
        <dbReference type="ARBA" id="ARBA00022692"/>
    </source>
</evidence>
<feature type="transmembrane region" description="Helical" evidence="10">
    <location>
        <begin position="166"/>
        <end position="188"/>
    </location>
</feature>
<dbReference type="InterPro" id="IPR004117">
    <property type="entry name" value="7tm6_olfct_rcpt"/>
</dbReference>
<keyword evidence="8 11" id="KW-0675">Receptor</keyword>
<dbReference type="GO" id="GO:0005549">
    <property type="term" value="F:odorant binding"/>
    <property type="evidence" value="ECO:0007669"/>
    <property type="project" value="InterPro"/>
</dbReference>
<evidence type="ECO:0000256" key="5">
    <source>
        <dbReference type="ARBA" id="ARBA00022725"/>
    </source>
</evidence>
<feature type="transmembrane region" description="Helical" evidence="10">
    <location>
        <begin position="48"/>
        <end position="71"/>
    </location>
</feature>
<sequence>MVPLIGMTFFLNAVIAMGISYWKNEFQFVPIFDMRFPSLIEAYKNTPVIYFILFVLCLIFLSFAIMAYVGFDPLVPIFTLHICGQLDILSYRISKVFKECTEEQQINKKLKEINKKLQELYLFTFDINSIFKYWFEYNLKTATFLIPLSLFQVANDLKKKQLNLQFLSFFMSACVYFFIPCYYSNILLERSEHLRQAIYSSDWEKYPHTQARKTITFMLVRKSVPLVLTTIFYPLCLDTYAEMCRQSYTIFNLMNAACT</sequence>
<evidence type="ECO:0000256" key="2">
    <source>
        <dbReference type="ARBA" id="ARBA00022475"/>
    </source>
</evidence>
<keyword evidence="4 10" id="KW-0812">Transmembrane</keyword>
<evidence type="ECO:0000256" key="6">
    <source>
        <dbReference type="ARBA" id="ARBA00022989"/>
    </source>
</evidence>
<evidence type="ECO:0000256" key="8">
    <source>
        <dbReference type="ARBA" id="ARBA00023170"/>
    </source>
</evidence>
<name>A0AAU0QMJ2_9NEOP</name>
<protein>
    <submittedName>
        <fullName evidence="11">Odorant receptor</fullName>
    </submittedName>
</protein>
<evidence type="ECO:0000313" key="11">
    <source>
        <dbReference type="EMBL" id="WPO56445.1"/>
    </source>
</evidence>
<dbReference type="Pfam" id="PF02949">
    <property type="entry name" value="7tm_6"/>
    <property type="match status" value="1"/>
</dbReference>
<accession>A0AAU0QMJ2</accession>
<dbReference type="EMBL" id="OQ970338">
    <property type="protein sequence ID" value="WPO56445.1"/>
    <property type="molecule type" value="mRNA"/>
</dbReference>
<evidence type="ECO:0000256" key="10">
    <source>
        <dbReference type="SAM" id="Phobius"/>
    </source>
</evidence>
<proteinExistence type="evidence at transcript level"/>
<evidence type="ECO:0000256" key="1">
    <source>
        <dbReference type="ARBA" id="ARBA00004651"/>
    </source>
</evidence>
<dbReference type="GO" id="GO:0005886">
    <property type="term" value="C:plasma membrane"/>
    <property type="evidence" value="ECO:0007669"/>
    <property type="project" value="UniProtKB-SubCell"/>
</dbReference>
<keyword evidence="5" id="KW-0552">Olfaction</keyword>
<organism evidence="11">
    <name type="scientific">Leucinodes orbonalis</name>
    <dbReference type="NCBI Taxonomy" id="711050"/>
    <lineage>
        <taxon>Eukaryota</taxon>
        <taxon>Metazoa</taxon>
        <taxon>Ecdysozoa</taxon>
        <taxon>Arthropoda</taxon>
        <taxon>Hexapoda</taxon>
        <taxon>Insecta</taxon>
        <taxon>Pterygota</taxon>
        <taxon>Neoptera</taxon>
        <taxon>Endopterygota</taxon>
        <taxon>Lepidoptera</taxon>
        <taxon>Glossata</taxon>
        <taxon>Ditrysia</taxon>
        <taxon>Pyraloidea</taxon>
        <taxon>Crambidae</taxon>
        <taxon>Spilomelinae</taxon>
        <taxon>Leucinodes</taxon>
    </lineage>
</organism>
<evidence type="ECO:0000256" key="3">
    <source>
        <dbReference type="ARBA" id="ARBA00022606"/>
    </source>
</evidence>
<dbReference type="GO" id="GO:0007165">
    <property type="term" value="P:signal transduction"/>
    <property type="evidence" value="ECO:0007669"/>
    <property type="project" value="UniProtKB-KW"/>
</dbReference>
<dbReference type="PANTHER" id="PTHR21137:SF35">
    <property type="entry name" value="ODORANT RECEPTOR 19A-RELATED"/>
    <property type="match status" value="1"/>
</dbReference>
<evidence type="ECO:0000256" key="9">
    <source>
        <dbReference type="ARBA" id="ARBA00023224"/>
    </source>
</evidence>
<keyword evidence="6 10" id="KW-1133">Transmembrane helix</keyword>
<comment type="subcellular location">
    <subcellularLocation>
        <location evidence="1">Cell membrane</location>
        <topology evidence="1">Multi-pass membrane protein</topology>
    </subcellularLocation>
</comment>
<keyword evidence="3" id="KW-0716">Sensory transduction</keyword>
<reference evidence="11" key="1">
    <citation type="submission" date="2023-05" db="EMBL/GenBank/DDBJ databases">
        <authorList>
            <person name="Pathak J."/>
            <person name="Thiruvengadam V."/>
            <person name="Gracy G.R."/>
            <person name="M M."/>
        </authorList>
    </citation>
    <scope>NUCLEOTIDE SEQUENCE</scope>
    <source>
        <tissue evidence="11">Head and antenna</tissue>
    </source>
</reference>
<evidence type="ECO:0000256" key="7">
    <source>
        <dbReference type="ARBA" id="ARBA00023136"/>
    </source>
</evidence>